<protein>
    <recommendedName>
        <fullName evidence="2">Xylose isomerase-like TIM barrel domain-containing protein</fullName>
    </recommendedName>
</protein>
<dbReference type="AlphaFoldDB" id="X0RSB5"/>
<organism evidence="1">
    <name type="scientific">marine sediment metagenome</name>
    <dbReference type="NCBI Taxonomy" id="412755"/>
    <lineage>
        <taxon>unclassified sequences</taxon>
        <taxon>metagenomes</taxon>
        <taxon>ecological metagenomes</taxon>
    </lineage>
</organism>
<evidence type="ECO:0008006" key="2">
    <source>
        <dbReference type="Google" id="ProtNLM"/>
    </source>
</evidence>
<gene>
    <name evidence="1" type="ORF">S01H1_07829</name>
</gene>
<proteinExistence type="predicted"/>
<comment type="caution">
    <text evidence="1">The sequence shown here is derived from an EMBL/GenBank/DDBJ whole genome shotgun (WGS) entry which is preliminary data.</text>
</comment>
<name>X0RSB5_9ZZZZ</name>
<sequence>MNRRDMLFSMATGLAAFTLPEVARAYGGGTKKARLGIADFSCNIRLRAERTGRMKGKLSDPLNFLDHCHNVGAGGVQMNIGIRDKVYTRKLRENAVTYDMFIEGSASLPRDQSDVERFEAAVRTVKQAGANVIRIAIGGRRYEQFARAEQFKAFAKRTWKSLQLAEPVAARHRMRLAIENHKDWR</sequence>
<evidence type="ECO:0000313" key="1">
    <source>
        <dbReference type="EMBL" id="GAF71739.1"/>
    </source>
</evidence>
<reference evidence="1" key="1">
    <citation type="journal article" date="2014" name="Front. Microbiol.">
        <title>High frequency of phylogenetically diverse reductive dehalogenase-homologous genes in deep subseafloor sedimentary metagenomes.</title>
        <authorList>
            <person name="Kawai M."/>
            <person name="Futagami T."/>
            <person name="Toyoda A."/>
            <person name="Takaki Y."/>
            <person name="Nishi S."/>
            <person name="Hori S."/>
            <person name="Arai W."/>
            <person name="Tsubouchi T."/>
            <person name="Morono Y."/>
            <person name="Uchiyama I."/>
            <person name="Ito T."/>
            <person name="Fujiyama A."/>
            <person name="Inagaki F."/>
            <person name="Takami H."/>
        </authorList>
    </citation>
    <scope>NUCLEOTIDE SEQUENCE</scope>
    <source>
        <strain evidence="1">Expedition CK06-06</strain>
    </source>
</reference>
<dbReference type="EMBL" id="BARS01004015">
    <property type="protein sequence ID" value="GAF71739.1"/>
    <property type="molecule type" value="Genomic_DNA"/>
</dbReference>
<feature type="non-terminal residue" evidence="1">
    <location>
        <position position="185"/>
    </location>
</feature>
<dbReference type="Gene3D" id="3.20.20.150">
    <property type="entry name" value="Divalent-metal-dependent TIM barrel enzymes"/>
    <property type="match status" value="1"/>
</dbReference>
<dbReference type="InterPro" id="IPR036237">
    <property type="entry name" value="Xyl_isomerase-like_sf"/>
</dbReference>
<dbReference type="SUPFAM" id="SSF51658">
    <property type="entry name" value="Xylose isomerase-like"/>
    <property type="match status" value="1"/>
</dbReference>
<accession>X0RSB5</accession>